<dbReference type="AlphaFoldDB" id="A0A4Z2GNE5"/>
<protein>
    <submittedName>
        <fullName evidence="2">Uncharacterized protein</fullName>
    </submittedName>
</protein>
<feature type="region of interest" description="Disordered" evidence="1">
    <location>
        <begin position="20"/>
        <end position="63"/>
    </location>
</feature>
<evidence type="ECO:0000313" key="3">
    <source>
        <dbReference type="Proteomes" id="UP000314294"/>
    </source>
</evidence>
<reference evidence="2 3" key="1">
    <citation type="submission" date="2019-03" db="EMBL/GenBank/DDBJ databases">
        <title>First draft genome of Liparis tanakae, snailfish: a comprehensive survey of snailfish specific genes.</title>
        <authorList>
            <person name="Kim W."/>
            <person name="Song I."/>
            <person name="Jeong J.-H."/>
            <person name="Kim D."/>
            <person name="Kim S."/>
            <person name="Ryu S."/>
            <person name="Song J.Y."/>
            <person name="Lee S.K."/>
        </authorList>
    </citation>
    <scope>NUCLEOTIDE SEQUENCE [LARGE SCALE GENOMIC DNA]</scope>
    <source>
        <tissue evidence="2">Muscle</tissue>
    </source>
</reference>
<dbReference type="Proteomes" id="UP000314294">
    <property type="component" value="Unassembled WGS sequence"/>
</dbReference>
<comment type="caution">
    <text evidence="2">The sequence shown here is derived from an EMBL/GenBank/DDBJ whole genome shotgun (WGS) entry which is preliminary data.</text>
</comment>
<evidence type="ECO:0000256" key="1">
    <source>
        <dbReference type="SAM" id="MobiDB-lite"/>
    </source>
</evidence>
<evidence type="ECO:0000313" key="2">
    <source>
        <dbReference type="EMBL" id="TNN55158.1"/>
    </source>
</evidence>
<dbReference type="EMBL" id="SRLO01000463">
    <property type="protein sequence ID" value="TNN55158.1"/>
    <property type="molecule type" value="Genomic_DNA"/>
</dbReference>
<sequence length="63" mass="6734">MKDGSGHVLEASLAAPYCNAPCQRSEVRTAPRGSKTADGVSSGAFKEKEVRRRLFSPRSSHSA</sequence>
<name>A0A4Z2GNE5_9TELE</name>
<gene>
    <name evidence="2" type="ORF">EYF80_034603</name>
</gene>
<accession>A0A4Z2GNE5</accession>
<keyword evidence="3" id="KW-1185">Reference proteome</keyword>
<proteinExistence type="predicted"/>
<organism evidence="2 3">
    <name type="scientific">Liparis tanakae</name>
    <name type="common">Tanaka's snailfish</name>
    <dbReference type="NCBI Taxonomy" id="230148"/>
    <lineage>
        <taxon>Eukaryota</taxon>
        <taxon>Metazoa</taxon>
        <taxon>Chordata</taxon>
        <taxon>Craniata</taxon>
        <taxon>Vertebrata</taxon>
        <taxon>Euteleostomi</taxon>
        <taxon>Actinopterygii</taxon>
        <taxon>Neopterygii</taxon>
        <taxon>Teleostei</taxon>
        <taxon>Neoteleostei</taxon>
        <taxon>Acanthomorphata</taxon>
        <taxon>Eupercaria</taxon>
        <taxon>Perciformes</taxon>
        <taxon>Cottioidei</taxon>
        <taxon>Cottales</taxon>
        <taxon>Liparidae</taxon>
        <taxon>Liparis</taxon>
    </lineage>
</organism>